<evidence type="ECO:0000256" key="1">
    <source>
        <dbReference type="SAM" id="Phobius"/>
    </source>
</evidence>
<keyword evidence="1" id="KW-0472">Membrane</keyword>
<name>A0AAE0N8T7_9PEZI</name>
<reference evidence="2" key="2">
    <citation type="submission" date="2023-06" db="EMBL/GenBank/DDBJ databases">
        <authorList>
            <consortium name="Lawrence Berkeley National Laboratory"/>
            <person name="Haridas S."/>
            <person name="Hensen N."/>
            <person name="Bonometti L."/>
            <person name="Westerberg I."/>
            <person name="Brannstrom I.O."/>
            <person name="Guillou S."/>
            <person name="Cros-Aarteil S."/>
            <person name="Calhoun S."/>
            <person name="Kuo A."/>
            <person name="Mondo S."/>
            <person name="Pangilinan J."/>
            <person name="Riley R."/>
            <person name="LaButti K."/>
            <person name="Andreopoulos B."/>
            <person name="Lipzen A."/>
            <person name="Chen C."/>
            <person name="Yanf M."/>
            <person name="Daum C."/>
            <person name="Ng V."/>
            <person name="Clum A."/>
            <person name="Steindorff A."/>
            <person name="Ohm R."/>
            <person name="Martin F."/>
            <person name="Silar P."/>
            <person name="Natvig D."/>
            <person name="Lalanne C."/>
            <person name="Gautier V."/>
            <person name="Ament-velasquez S.L."/>
            <person name="Kruys A."/>
            <person name="Hutchinson M.I."/>
            <person name="Powell A.J."/>
            <person name="Barry K."/>
            <person name="Miller A.N."/>
            <person name="Grigoriev I.V."/>
            <person name="Debuchy R."/>
            <person name="Gladieux P."/>
            <person name="Thoren M.H."/>
            <person name="Johannesson H."/>
        </authorList>
    </citation>
    <scope>NUCLEOTIDE SEQUENCE</scope>
    <source>
        <strain evidence="2">CBS 232.78</strain>
    </source>
</reference>
<dbReference type="EMBL" id="JAULSW010000007">
    <property type="protein sequence ID" value="KAK3375011.1"/>
    <property type="molecule type" value="Genomic_DNA"/>
</dbReference>
<gene>
    <name evidence="2" type="ORF">B0H63DRAFT_263914</name>
</gene>
<keyword evidence="1" id="KW-0812">Transmembrane</keyword>
<dbReference type="AlphaFoldDB" id="A0AAE0N8T7"/>
<evidence type="ECO:0000313" key="2">
    <source>
        <dbReference type="EMBL" id="KAK3375011.1"/>
    </source>
</evidence>
<protein>
    <submittedName>
        <fullName evidence="2">Uncharacterized protein</fullName>
    </submittedName>
</protein>
<reference evidence="2" key="1">
    <citation type="journal article" date="2023" name="Mol. Phylogenet. Evol.">
        <title>Genome-scale phylogeny and comparative genomics of the fungal order Sordariales.</title>
        <authorList>
            <person name="Hensen N."/>
            <person name="Bonometti L."/>
            <person name="Westerberg I."/>
            <person name="Brannstrom I.O."/>
            <person name="Guillou S."/>
            <person name="Cros-Aarteil S."/>
            <person name="Calhoun S."/>
            <person name="Haridas S."/>
            <person name="Kuo A."/>
            <person name="Mondo S."/>
            <person name="Pangilinan J."/>
            <person name="Riley R."/>
            <person name="LaButti K."/>
            <person name="Andreopoulos B."/>
            <person name="Lipzen A."/>
            <person name="Chen C."/>
            <person name="Yan M."/>
            <person name="Daum C."/>
            <person name="Ng V."/>
            <person name="Clum A."/>
            <person name="Steindorff A."/>
            <person name="Ohm R.A."/>
            <person name="Martin F."/>
            <person name="Silar P."/>
            <person name="Natvig D.O."/>
            <person name="Lalanne C."/>
            <person name="Gautier V."/>
            <person name="Ament-Velasquez S.L."/>
            <person name="Kruys A."/>
            <person name="Hutchinson M.I."/>
            <person name="Powell A.J."/>
            <person name="Barry K."/>
            <person name="Miller A.N."/>
            <person name="Grigoriev I.V."/>
            <person name="Debuchy R."/>
            <person name="Gladieux P."/>
            <person name="Hiltunen Thoren M."/>
            <person name="Johannesson H."/>
        </authorList>
    </citation>
    <scope>NUCLEOTIDE SEQUENCE</scope>
    <source>
        <strain evidence="2">CBS 232.78</strain>
    </source>
</reference>
<proteinExistence type="predicted"/>
<comment type="caution">
    <text evidence="2">The sequence shown here is derived from an EMBL/GenBank/DDBJ whole genome shotgun (WGS) entry which is preliminary data.</text>
</comment>
<keyword evidence="3" id="KW-1185">Reference proteome</keyword>
<keyword evidence="1" id="KW-1133">Transmembrane helix</keyword>
<dbReference type="Proteomes" id="UP001285441">
    <property type="component" value="Unassembled WGS sequence"/>
</dbReference>
<evidence type="ECO:0000313" key="3">
    <source>
        <dbReference type="Proteomes" id="UP001285441"/>
    </source>
</evidence>
<accession>A0AAE0N8T7</accession>
<organism evidence="2 3">
    <name type="scientific">Podospora didyma</name>
    <dbReference type="NCBI Taxonomy" id="330526"/>
    <lineage>
        <taxon>Eukaryota</taxon>
        <taxon>Fungi</taxon>
        <taxon>Dikarya</taxon>
        <taxon>Ascomycota</taxon>
        <taxon>Pezizomycotina</taxon>
        <taxon>Sordariomycetes</taxon>
        <taxon>Sordariomycetidae</taxon>
        <taxon>Sordariales</taxon>
        <taxon>Podosporaceae</taxon>
        <taxon>Podospora</taxon>
    </lineage>
</organism>
<feature type="transmembrane region" description="Helical" evidence="1">
    <location>
        <begin position="21"/>
        <end position="44"/>
    </location>
</feature>
<sequence>MMLDQGAYKDVIRAYEVFRKHFVFFFVLFDLFCVSVFLFLKFHLHCRCLHVCCRCYCLFLFVPESEIRCRLRHKLLLRSAPVRSYCLSTLWSRSVSHGPLADAQKRRLAREGEAQRNMFQPASLGKLERKLPCQVKEKVRPGTEIFGCWAPCATTLGPSSGGQVPLDKRDVNSRFPPDPIPIVERPIV</sequence>